<protein>
    <submittedName>
        <fullName evidence="4">Uncharacterized protein</fullName>
    </submittedName>
</protein>
<gene>
    <name evidence="4" type="ORF">FNF29_01965</name>
</gene>
<keyword evidence="5" id="KW-1185">Reference proteome</keyword>
<feature type="compositionally biased region" description="Acidic residues" evidence="3">
    <location>
        <begin position="637"/>
        <end position="705"/>
    </location>
</feature>
<name>A0A5A8CQ45_CAFRO</name>
<dbReference type="AlphaFoldDB" id="A0A5A8CQ45"/>
<dbReference type="Proteomes" id="UP000323011">
    <property type="component" value="Unassembled WGS sequence"/>
</dbReference>
<comment type="caution">
    <text evidence="4">The sequence shown here is derived from an EMBL/GenBank/DDBJ whole genome shotgun (WGS) entry which is preliminary data.</text>
</comment>
<evidence type="ECO:0000313" key="5">
    <source>
        <dbReference type="Proteomes" id="UP000323011"/>
    </source>
</evidence>
<feature type="coiled-coil region" evidence="2">
    <location>
        <begin position="421"/>
        <end position="448"/>
    </location>
</feature>
<feature type="region of interest" description="Disordered" evidence="3">
    <location>
        <begin position="605"/>
        <end position="713"/>
    </location>
</feature>
<dbReference type="EMBL" id="VLTN01000008">
    <property type="protein sequence ID" value="KAA0155215.1"/>
    <property type="molecule type" value="Genomic_DNA"/>
</dbReference>
<dbReference type="GO" id="GO:0042054">
    <property type="term" value="F:histone methyltransferase activity"/>
    <property type="evidence" value="ECO:0007669"/>
    <property type="project" value="TreeGrafter"/>
</dbReference>
<sequence length="713" mass="72219">MDGTAGASGFRLAVAVARELPLGSPAFVAVSDAVEGFLAGRQLRHEAAATLARLLSKHPHLLALADDAVPGVLAAAHGKPSHGAAGSDVFAAAQRGQAHSAAWHAPVDAGSGSHSAAGPVAAARKAMAEGRLSAAVKLLCGAAADVDSGSSQERSVLSALACASRLRMLEVATTRAGNADGIARSVADAVAEHKAEHAPLFLFEGVDDHLGYLQDVGRTEAYKAALEKLVKPGQHVLEVGTGTGVLAMLAAGAGAGRVSAIERVPWVARAARDVVAANGLAGTVSVLQAASTSVGVAGETAAGAASGGDDGFATIPDRADVFVSELVGNQLVDEGCGFYVDDARRRLCKPGATVIPASGAVWGAVISSQSMRRRRLPPLSKMGTHYGLTFEPFNSLFPERGVHSQLPPLVSQEQPDAAEAVAAAARAMKRMEDEYDDASERAADEDAAAVLAECPDTVDEEDLAVADGEVDPVALDQGKYDFQSLSRPFPLVEADYQSGPAKLTSSSTLEVQIQRSGEAVAVLAWVTLDMDSEGDIRLTTCPRALAKEAKLDGIGVFRAGNWALRCMQFDAPLAVKKGDTLVLDVAASDGKGVAVRCNVAASAARSRAPRAAACPPSTGSARPAAAATCRDEKGDAESGEGSDGESGEGSDGESGEGSDGESGEGSDGESGEGSDGESGEGSDGESGEGSDGESGEGSSQEDGDSDGASSRDD</sequence>
<keyword evidence="1" id="KW-0949">S-adenosyl-L-methionine</keyword>
<reference evidence="4 5" key="1">
    <citation type="submission" date="2019-07" db="EMBL/GenBank/DDBJ databases">
        <title>Genomes of Cafeteria roenbergensis.</title>
        <authorList>
            <person name="Fischer M.G."/>
            <person name="Hackl T."/>
            <person name="Roman M."/>
        </authorList>
    </citation>
    <scope>NUCLEOTIDE SEQUENCE [LARGE SCALE GENOMIC DNA]</scope>
    <source>
        <strain evidence="4 5">BVI</strain>
    </source>
</reference>
<dbReference type="InterPro" id="IPR025799">
    <property type="entry name" value="Arg_MeTrfase"/>
</dbReference>
<feature type="compositionally biased region" description="Low complexity" evidence="3">
    <location>
        <begin position="605"/>
        <end position="617"/>
    </location>
</feature>
<evidence type="ECO:0000313" key="4">
    <source>
        <dbReference type="EMBL" id="KAA0155215.1"/>
    </source>
</evidence>
<dbReference type="Pfam" id="PF06325">
    <property type="entry name" value="PrmA"/>
    <property type="match status" value="1"/>
</dbReference>
<accession>A0A5A8CQ45</accession>
<dbReference type="PANTHER" id="PTHR11006">
    <property type="entry name" value="PROTEIN ARGININE N-METHYLTRANSFERASE"/>
    <property type="match status" value="1"/>
</dbReference>
<dbReference type="PANTHER" id="PTHR11006:SF4">
    <property type="entry name" value="PROTEIN ARGININE N-METHYLTRANSFERASE 7"/>
    <property type="match status" value="1"/>
</dbReference>
<dbReference type="InterPro" id="IPR029063">
    <property type="entry name" value="SAM-dependent_MTases_sf"/>
</dbReference>
<organism evidence="4 5">
    <name type="scientific">Cafeteria roenbergensis</name>
    <name type="common">Marine flagellate</name>
    <dbReference type="NCBI Taxonomy" id="33653"/>
    <lineage>
        <taxon>Eukaryota</taxon>
        <taxon>Sar</taxon>
        <taxon>Stramenopiles</taxon>
        <taxon>Bigyra</taxon>
        <taxon>Opalozoa</taxon>
        <taxon>Bicosoecida</taxon>
        <taxon>Cafeteriaceae</taxon>
        <taxon>Cafeteria</taxon>
    </lineage>
</organism>
<evidence type="ECO:0000256" key="1">
    <source>
        <dbReference type="ARBA" id="ARBA00022691"/>
    </source>
</evidence>
<evidence type="ECO:0000256" key="3">
    <source>
        <dbReference type="SAM" id="MobiDB-lite"/>
    </source>
</evidence>
<dbReference type="GO" id="GO:0016274">
    <property type="term" value="F:protein-arginine N-methyltransferase activity"/>
    <property type="evidence" value="ECO:0007669"/>
    <property type="project" value="InterPro"/>
</dbReference>
<proteinExistence type="predicted"/>
<dbReference type="Gene3D" id="2.70.160.11">
    <property type="entry name" value="Hnrnp arginine n-methyltransferase1"/>
    <property type="match status" value="1"/>
</dbReference>
<evidence type="ECO:0000256" key="2">
    <source>
        <dbReference type="SAM" id="Coils"/>
    </source>
</evidence>
<dbReference type="Gene3D" id="3.40.50.150">
    <property type="entry name" value="Vaccinia Virus protein VP39"/>
    <property type="match status" value="1"/>
</dbReference>
<keyword evidence="2" id="KW-0175">Coiled coil</keyword>
<dbReference type="SUPFAM" id="SSF53335">
    <property type="entry name" value="S-adenosyl-L-methionine-dependent methyltransferases"/>
    <property type="match status" value="1"/>
</dbReference>